<evidence type="ECO:0000259" key="7">
    <source>
        <dbReference type="Pfam" id="PF13886"/>
    </source>
</evidence>
<feature type="transmembrane region" description="Helical" evidence="5">
    <location>
        <begin position="362"/>
        <end position="382"/>
    </location>
</feature>
<name>A0A067RIE7_ZOONE</name>
<comment type="subcellular location">
    <subcellularLocation>
        <location evidence="1">Membrane</location>
        <topology evidence="1">Multi-pass membrane protein</topology>
    </subcellularLocation>
</comment>
<feature type="transmembrane region" description="Helical" evidence="5">
    <location>
        <begin position="526"/>
        <end position="546"/>
    </location>
</feature>
<protein>
    <submittedName>
        <fullName evidence="8">Transmembrane 7 superfamily member 3</fullName>
    </submittedName>
</protein>
<evidence type="ECO:0000256" key="5">
    <source>
        <dbReference type="SAM" id="Phobius"/>
    </source>
</evidence>
<dbReference type="Pfam" id="PF13886">
    <property type="entry name" value="TM7S3_TM198"/>
    <property type="match status" value="1"/>
</dbReference>
<feature type="chain" id="PRO_5001645197" evidence="6">
    <location>
        <begin position="17"/>
        <end position="628"/>
    </location>
</feature>
<evidence type="ECO:0000313" key="8">
    <source>
        <dbReference type="EMBL" id="KDR22798.1"/>
    </source>
</evidence>
<feature type="transmembrane region" description="Helical" evidence="5">
    <location>
        <begin position="418"/>
        <end position="438"/>
    </location>
</feature>
<keyword evidence="9" id="KW-1185">Reference proteome</keyword>
<accession>A0A067RIE7</accession>
<dbReference type="Proteomes" id="UP000027135">
    <property type="component" value="Unassembled WGS sequence"/>
</dbReference>
<evidence type="ECO:0000256" key="6">
    <source>
        <dbReference type="SAM" id="SignalP"/>
    </source>
</evidence>
<keyword evidence="6" id="KW-0732">Signal</keyword>
<sequence length="628" mass="69527">MMFVPFVSFLARITLCFICVPGLLHSSECSAVIVDGEYLNISLANYNVTFEAGRVIKDTKELLPFSTINLNVIKIPETVRFIIVQAHAFLYNITLSYNAVLNPHSFINGTNLGLVQLIDRNQSTAEFYIQNPNPIPNVSVLITVQGYGEEDPIPGGCNMEFSVEIAPYLITSFTESVIIVDSQPASAPVPRDRAPVVCESQQVHHEMYHMFLTERDFTCDSYFGALLKMMTVQDVQSNGKKVSEPVEGSQMRRIYSAYPGTGSVYAVIARSGISATAYVPSLTYACSALYWTDSCDVLSEFLRSVLNEVHYELSGTSSSLGFDCHRDVLVPDTTFSGVLCAVIFFLGLFVSLFGHQFFKTEIFLLGFLSGGLISYIILAVFSTYSSSVIMVLSVLLGLCFGALWLGFWWCYGIPVCSVLLATLTLGFVVAAVAAYGWLGDVDVLRTDFNFWMVFACIVLLVPVVFLSLIQKANMISCAVLGAYAVIIPIDHYIGSNLKYIIVNVVRRATVGDFRMAIVDPPFQVKDAVLCAIWIAHAIIGVAIQWYKQRGKPPFPPPPNMRLRIPFRRRRFVCAATAATERTPLLPDAGIPPVRIPYITTSDGNDDVFESPEHSSSNFSFFKRWQQSA</sequence>
<evidence type="ECO:0000313" key="9">
    <source>
        <dbReference type="Proteomes" id="UP000027135"/>
    </source>
</evidence>
<feature type="transmembrane region" description="Helical" evidence="5">
    <location>
        <begin position="450"/>
        <end position="468"/>
    </location>
</feature>
<dbReference type="EMBL" id="KK852485">
    <property type="protein sequence ID" value="KDR22798.1"/>
    <property type="molecule type" value="Genomic_DNA"/>
</dbReference>
<evidence type="ECO:0000256" key="4">
    <source>
        <dbReference type="ARBA" id="ARBA00023136"/>
    </source>
</evidence>
<dbReference type="STRING" id="136037.A0A067RIE7"/>
<feature type="transmembrane region" description="Helical" evidence="5">
    <location>
        <begin position="388"/>
        <end position="411"/>
    </location>
</feature>
<organism evidence="8 9">
    <name type="scientific">Zootermopsis nevadensis</name>
    <name type="common">Dampwood termite</name>
    <dbReference type="NCBI Taxonomy" id="136037"/>
    <lineage>
        <taxon>Eukaryota</taxon>
        <taxon>Metazoa</taxon>
        <taxon>Ecdysozoa</taxon>
        <taxon>Arthropoda</taxon>
        <taxon>Hexapoda</taxon>
        <taxon>Insecta</taxon>
        <taxon>Pterygota</taxon>
        <taxon>Neoptera</taxon>
        <taxon>Polyneoptera</taxon>
        <taxon>Dictyoptera</taxon>
        <taxon>Blattodea</taxon>
        <taxon>Blattoidea</taxon>
        <taxon>Termitoidae</taxon>
        <taxon>Termopsidae</taxon>
        <taxon>Zootermopsis</taxon>
    </lineage>
</organism>
<dbReference type="PANTHER" id="PTHR15937">
    <property type="entry name" value="TRANSMEMBRANE 7 SUPERFAMILY MEMBER 3"/>
    <property type="match status" value="1"/>
</dbReference>
<keyword evidence="4 5" id="KW-0472">Membrane</keyword>
<keyword evidence="3 5" id="KW-1133">Transmembrane helix</keyword>
<keyword evidence="2 5" id="KW-0812">Transmembrane</keyword>
<evidence type="ECO:0000256" key="2">
    <source>
        <dbReference type="ARBA" id="ARBA00022692"/>
    </source>
</evidence>
<dbReference type="OMA" id="NVKPATC"/>
<feature type="transmembrane region" description="Helical" evidence="5">
    <location>
        <begin position="334"/>
        <end position="355"/>
    </location>
</feature>
<dbReference type="Pfam" id="PF25992">
    <property type="entry name" value="Ig_TM7SF3_N"/>
    <property type="match status" value="1"/>
</dbReference>
<feature type="transmembrane region" description="Helical" evidence="5">
    <location>
        <begin position="475"/>
        <end position="493"/>
    </location>
</feature>
<dbReference type="GO" id="GO:0043069">
    <property type="term" value="P:negative regulation of programmed cell death"/>
    <property type="evidence" value="ECO:0007669"/>
    <property type="project" value="TreeGrafter"/>
</dbReference>
<dbReference type="InterPro" id="IPR042502">
    <property type="entry name" value="TM7SF3"/>
</dbReference>
<dbReference type="AlphaFoldDB" id="A0A067RIE7"/>
<dbReference type="InParanoid" id="A0A067RIE7"/>
<dbReference type="PANTHER" id="PTHR15937:SF3">
    <property type="entry name" value="TRANSMEMBRANE 7 SUPERFAMILY MEMBER 3"/>
    <property type="match status" value="1"/>
</dbReference>
<gene>
    <name evidence="8" type="ORF">L798_00711</name>
</gene>
<reference evidence="8 9" key="1">
    <citation type="journal article" date="2014" name="Nat. Commun.">
        <title>Molecular traces of alternative social organization in a termite genome.</title>
        <authorList>
            <person name="Terrapon N."/>
            <person name="Li C."/>
            <person name="Robertson H.M."/>
            <person name="Ji L."/>
            <person name="Meng X."/>
            <person name="Booth W."/>
            <person name="Chen Z."/>
            <person name="Childers C.P."/>
            <person name="Glastad K.M."/>
            <person name="Gokhale K."/>
            <person name="Gowin J."/>
            <person name="Gronenberg W."/>
            <person name="Hermansen R.A."/>
            <person name="Hu H."/>
            <person name="Hunt B.G."/>
            <person name="Huylmans A.K."/>
            <person name="Khalil S.M."/>
            <person name="Mitchell R.D."/>
            <person name="Munoz-Torres M.C."/>
            <person name="Mustard J.A."/>
            <person name="Pan H."/>
            <person name="Reese J.T."/>
            <person name="Scharf M.E."/>
            <person name="Sun F."/>
            <person name="Vogel H."/>
            <person name="Xiao J."/>
            <person name="Yang W."/>
            <person name="Yang Z."/>
            <person name="Yang Z."/>
            <person name="Zhou J."/>
            <person name="Zhu J."/>
            <person name="Brent C.S."/>
            <person name="Elsik C.G."/>
            <person name="Goodisman M.A."/>
            <person name="Liberles D.A."/>
            <person name="Roe R.M."/>
            <person name="Vargo E.L."/>
            <person name="Vilcinskas A."/>
            <person name="Wang J."/>
            <person name="Bornberg-Bauer E."/>
            <person name="Korb J."/>
            <person name="Zhang G."/>
            <person name="Liebig J."/>
        </authorList>
    </citation>
    <scope>NUCLEOTIDE SEQUENCE [LARGE SCALE GENOMIC DNA]</scope>
    <source>
        <tissue evidence="8">Whole organism</tissue>
    </source>
</reference>
<dbReference type="InterPro" id="IPR025256">
    <property type="entry name" value="TM7S3/TM198-like_dom"/>
</dbReference>
<evidence type="ECO:0000256" key="1">
    <source>
        <dbReference type="ARBA" id="ARBA00004141"/>
    </source>
</evidence>
<dbReference type="GO" id="GO:0005886">
    <property type="term" value="C:plasma membrane"/>
    <property type="evidence" value="ECO:0007669"/>
    <property type="project" value="TreeGrafter"/>
</dbReference>
<feature type="domain" description="TM7S3/TM198-like" evidence="7">
    <location>
        <begin position="340"/>
        <end position="545"/>
    </location>
</feature>
<evidence type="ECO:0000256" key="3">
    <source>
        <dbReference type="ARBA" id="ARBA00022989"/>
    </source>
</evidence>
<dbReference type="eggNOG" id="ENOG502QS07">
    <property type="taxonomic scope" value="Eukaryota"/>
</dbReference>
<feature type="signal peptide" evidence="6">
    <location>
        <begin position="1"/>
        <end position="16"/>
    </location>
</feature>
<proteinExistence type="predicted"/>